<protein>
    <submittedName>
        <fullName evidence="1">Uncharacterized protein</fullName>
    </submittedName>
</protein>
<evidence type="ECO:0000313" key="2">
    <source>
        <dbReference type="Proteomes" id="UP000182034"/>
    </source>
</evidence>
<keyword evidence="2" id="KW-1185">Reference proteome</keyword>
<dbReference type="AlphaFoldDB" id="A0A1K2IRU6"/>
<sequence>MRAKLTFGAHKDFALLPDNAGLDEIFCIDIHLRA</sequence>
<gene>
    <name evidence="1" type="ORF">SAMN05216324_108173</name>
</gene>
<evidence type="ECO:0000313" key="1">
    <source>
        <dbReference type="EMBL" id="SFZ95153.1"/>
    </source>
</evidence>
<accession>A0A1K2IRU6</accession>
<organism evidence="1 2">
    <name type="scientific">Chryseobacterium limigenitum</name>
    <dbReference type="NCBI Taxonomy" id="1612149"/>
    <lineage>
        <taxon>Bacteria</taxon>
        <taxon>Pseudomonadati</taxon>
        <taxon>Bacteroidota</taxon>
        <taxon>Flavobacteriia</taxon>
        <taxon>Flavobacteriales</taxon>
        <taxon>Weeksellaceae</taxon>
        <taxon>Chryseobacterium group</taxon>
        <taxon>Chryseobacterium</taxon>
    </lineage>
</organism>
<dbReference type="Proteomes" id="UP000182034">
    <property type="component" value="Unassembled WGS sequence"/>
</dbReference>
<dbReference type="EMBL" id="FPKW01000008">
    <property type="protein sequence ID" value="SFZ95153.1"/>
    <property type="molecule type" value="Genomic_DNA"/>
</dbReference>
<proteinExistence type="predicted"/>
<reference evidence="2" key="1">
    <citation type="submission" date="2016-10" db="EMBL/GenBank/DDBJ databases">
        <authorList>
            <person name="Varghese N."/>
            <person name="Submissions S."/>
        </authorList>
    </citation>
    <scope>NUCLEOTIDE SEQUENCE [LARGE SCALE GENOMIC DNA]</scope>
    <source>
        <strain evidence="2">SUR2</strain>
    </source>
</reference>
<name>A0A1K2IRU6_9FLAO</name>
<dbReference type="STRING" id="1612149.SAMN05216324_108173"/>